<evidence type="ECO:0000313" key="3">
    <source>
        <dbReference type="Proteomes" id="UP000468735"/>
    </source>
</evidence>
<evidence type="ECO:0000259" key="1">
    <source>
        <dbReference type="PROSITE" id="PS50043"/>
    </source>
</evidence>
<gene>
    <name evidence="2" type="ORF">F8566_44275</name>
</gene>
<dbReference type="Gene3D" id="1.10.10.10">
    <property type="entry name" value="Winged helix-like DNA-binding domain superfamily/Winged helix DNA-binding domain"/>
    <property type="match status" value="1"/>
</dbReference>
<evidence type="ECO:0000313" key="2">
    <source>
        <dbReference type="EMBL" id="KAB2340557.1"/>
    </source>
</evidence>
<dbReference type="Pfam" id="PF25872">
    <property type="entry name" value="HTH_77"/>
    <property type="match status" value="1"/>
</dbReference>
<keyword evidence="3" id="KW-1185">Reference proteome</keyword>
<dbReference type="PRINTS" id="PR00038">
    <property type="entry name" value="HTHLUXR"/>
</dbReference>
<dbReference type="Pfam" id="PF00196">
    <property type="entry name" value="GerE"/>
    <property type="match status" value="1"/>
</dbReference>
<dbReference type="Proteomes" id="UP000468735">
    <property type="component" value="Unassembled WGS sequence"/>
</dbReference>
<dbReference type="InterPro" id="IPR036388">
    <property type="entry name" value="WH-like_DNA-bd_sf"/>
</dbReference>
<dbReference type="GO" id="GO:0006355">
    <property type="term" value="P:regulation of DNA-templated transcription"/>
    <property type="evidence" value="ECO:0007669"/>
    <property type="project" value="InterPro"/>
</dbReference>
<name>A0A6H9YA47_9ACTN</name>
<dbReference type="InterPro" id="IPR000792">
    <property type="entry name" value="Tscrpt_reg_LuxR_C"/>
</dbReference>
<dbReference type="EMBL" id="WBMT01000029">
    <property type="protein sequence ID" value="KAB2340557.1"/>
    <property type="molecule type" value="Genomic_DNA"/>
</dbReference>
<dbReference type="InterPro" id="IPR027417">
    <property type="entry name" value="P-loop_NTPase"/>
</dbReference>
<dbReference type="Gene3D" id="3.40.50.300">
    <property type="entry name" value="P-loop containing nucleotide triphosphate hydrolases"/>
    <property type="match status" value="1"/>
</dbReference>
<feature type="domain" description="HTH luxR-type" evidence="1">
    <location>
        <begin position="6"/>
        <end position="71"/>
    </location>
</feature>
<dbReference type="InterPro" id="IPR016032">
    <property type="entry name" value="Sig_transdc_resp-reg_C-effctor"/>
</dbReference>
<dbReference type="InterPro" id="IPR058852">
    <property type="entry name" value="HTH_77"/>
</dbReference>
<accession>A0A6H9YA47</accession>
<protein>
    <submittedName>
        <fullName evidence="2">ATPase</fullName>
    </submittedName>
</protein>
<dbReference type="SUPFAM" id="SSF46894">
    <property type="entry name" value="C-terminal effector domain of the bipartite response regulators"/>
    <property type="match status" value="1"/>
</dbReference>
<comment type="caution">
    <text evidence="2">The sequence shown here is derived from an EMBL/GenBank/DDBJ whole genome shotgun (WGS) entry which is preliminary data.</text>
</comment>
<dbReference type="SMART" id="SM00421">
    <property type="entry name" value="HTH_LUXR"/>
    <property type="match status" value="1"/>
</dbReference>
<proteinExistence type="predicted"/>
<reference evidence="2 3" key="1">
    <citation type="submission" date="2019-09" db="EMBL/GenBank/DDBJ databases">
        <title>Actinomadura physcomitrii sp. nov., a novel actinomycete isolated from moss [Physcomitrium sphaericum (Ludw) Fuernr].</title>
        <authorList>
            <person name="Zhuang X."/>
            <person name="Liu C."/>
        </authorList>
    </citation>
    <scope>NUCLEOTIDE SEQUENCE [LARGE SCALE GENOMIC DNA]</scope>
    <source>
        <strain evidence="2 3">HMC1</strain>
    </source>
</reference>
<dbReference type="OrthoDB" id="3194665at2"/>
<sequence length="935" mass="99073">MRQTGAVVTGVDISPREAEVLELVGAHLSNAEIAARLFISVRTVESHVSSLLRKLEVPDRRALAQRAPEPPGAGPARPAPVLPAPLTSFVGRVNERAELSEMIKAHRQVTAVGPGGVGKTRLALAVAAEAAGEYSDGVWFVDLVPVTDPDMIATAVAGALGLGEQPGRDMTESVVAALADRRALLVLDNCEQVVNGVALFLERLLAACPGIRVLATSRARLMVPFERVYHVPPLSLPVGGESDAVALFMERAAAVGRPLEPPQRDQVAQVCERLDGMALAIELAAARYPTLGLDGITAALSHPLRMLTGGSRADDRHRSVRGALDWSHALLEPADRALLRQVSVFVAPFTAAAAAEVAGSEEGIVAEGLARLAEQSLLVVTASPSGTRYRALETIRQYGMERLAETGELVDARSRHVRWCLAKADALAVVREDWRARFGAVADDLRAALAWAADRPEQRTDAYRLARCLAELTFTRHLIGESQQRYEQAAALADDPAVTASMLRQAAAVAGCRMRGDDMYRLHSAAAEAARQAGDTAGAACDLATIATTACRFSSKFARKLPQEETAALITQARQLAGDDLAARAAVALAEAARALLDAVGAAQGQPGDSVPETIARAERAVELTHRTGDPLAESAALDVLTGALSWAGDSFAAATTARRRITLLASAPDTPAATHELIEALGEATEASLGTGDLPGARRWGRQLADHPLLAEVGHRATSWLLVADALSGNVDQVLTGSIRFLDAWRRAGSPARTALGPAVAAVLTIHSLRDDHDARREWGAVLDQFGTPPERTYGYGAVFDAILLLHHGQAREALERMAPEPGEVWKWVTWIWLHWYVALRAEATVLAGSPDARDRLTEARTITAGNPVASAIVERAEALLDNDQARILATKDAFDASGCHYQSARTLVLAGGKHAAAGQTTLANLGLPPTPAP</sequence>
<dbReference type="PROSITE" id="PS50043">
    <property type="entry name" value="HTH_LUXR_2"/>
    <property type="match status" value="1"/>
</dbReference>
<dbReference type="CDD" id="cd06170">
    <property type="entry name" value="LuxR_C_like"/>
    <property type="match status" value="1"/>
</dbReference>
<dbReference type="PANTHER" id="PTHR47691:SF3">
    <property type="entry name" value="HTH-TYPE TRANSCRIPTIONAL REGULATOR RV0890C-RELATED"/>
    <property type="match status" value="1"/>
</dbReference>
<dbReference type="SUPFAM" id="SSF52540">
    <property type="entry name" value="P-loop containing nucleoside triphosphate hydrolases"/>
    <property type="match status" value="1"/>
</dbReference>
<dbReference type="PANTHER" id="PTHR47691">
    <property type="entry name" value="REGULATOR-RELATED"/>
    <property type="match status" value="1"/>
</dbReference>
<dbReference type="AlphaFoldDB" id="A0A6H9YA47"/>
<organism evidence="2 3">
    <name type="scientific">Actinomadura rudentiformis</name>
    <dbReference type="NCBI Taxonomy" id="359158"/>
    <lineage>
        <taxon>Bacteria</taxon>
        <taxon>Bacillati</taxon>
        <taxon>Actinomycetota</taxon>
        <taxon>Actinomycetes</taxon>
        <taxon>Streptosporangiales</taxon>
        <taxon>Thermomonosporaceae</taxon>
        <taxon>Actinomadura</taxon>
    </lineage>
</organism>
<dbReference type="GO" id="GO:0003677">
    <property type="term" value="F:DNA binding"/>
    <property type="evidence" value="ECO:0007669"/>
    <property type="project" value="InterPro"/>
</dbReference>